<dbReference type="InParanoid" id="A0A1E7FW91"/>
<protein>
    <submittedName>
        <fullName evidence="1">Uncharacterized protein</fullName>
    </submittedName>
</protein>
<dbReference type="KEGG" id="fcy:FRACYDRAFT_178284"/>
<name>A0A1E7FW91_9STRA</name>
<accession>A0A1E7FW91</accession>
<sequence>MRGVSSGSRSIFRRQQLFARSSPSSLSSSIIVRLSSSSSTNNGNNEKHIRPDVAFILEHYKIHRREKDGSKGSSREYLLLPPDVYVPQVLQDPTLPAAALFAHRNILFGARSFHGYDMEDVCRPLVKAAIEEAETIEHGQQPQAVANLKGLSDWVAEFFENDNIIGSQTLARLQQQQKGDEAVRAIATGIPRPGHSVVGQGTFRDGQKAWEDLAKEYTRLGLSEETNLYEKFGGNVVAIEHMADQSPENMKSAGGAIARLFFS</sequence>
<gene>
    <name evidence="1" type="ORF">FRACYDRAFT_178284</name>
</gene>
<proteinExistence type="predicted"/>
<dbReference type="OrthoDB" id="38325at2759"/>
<dbReference type="AlphaFoldDB" id="A0A1E7FW91"/>
<organism evidence="1 2">
    <name type="scientific">Fragilariopsis cylindrus CCMP1102</name>
    <dbReference type="NCBI Taxonomy" id="635003"/>
    <lineage>
        <taxon>Eukaryota</taxon>
        <taxon>Sar</taxon>
        <taxon>Stramenopiles</taxon>
        <taxon>Ochrophyta</taxon>
        <taxon>Bacillariophyta</taxon>
        <taxon>Bacillariophyceae</taxon>
        <taxon>Bacillariophycidae</taxon>
        <taxon>Bacillariales</taxon>
        <taxon>Bacillariaceae</taxon>
        <taxon>Fragilariopsis</taxon>
    </lineage>
</organism>
<reference evidence="1 2" key="1">
    <citation type="submission" date="2016-09" db="EMBL/GenBank/DDBJ databases">
        <title>Extensive genetic diversity and differential bi-allelic expression allows diatom success in the polar Southern Ocean.</title>
        <authorList>
            <consortium name="DOE Joint Genome Institute"/>
            <person name="Mock T."/>
            <person name="Otillar R.P."/>
            <person name="Strauss J."/>
            <person name="Dupont C."/>
            <person name="Frickenhaus S."/>
            <person name="Maumus F."/>
            <person name="Mcmullan M."/>
            <person name="Sanges R."/>
            <person name="Schmutz J."/>
            <person name="Toseland A."/>
            <person name="Valas R."/>
            <person name="Veluchamy A."/>
            <person name="Ward B.J."/>
            <person name="Allen A."/>
            <person name="Barry K."/>
            <person name="Falciatore A."/>
            <person name="Ferrante M."/>
            <person name="Fortunato A.E."/>
            <person name="Gloeckner G."/>
            <person name="Gruber A."/>
            <person name="Hipkin R."/>
            <person name="Janech M."/>
            <person name="Kroth P."/>
            <person name="Leese F."/>
            <person name="Lindquist E."/>
            <person name="Lyon B.R."/>
            <person name="Martin J."/>
            <person name="Mayer C."/>
            <person name="Parker M."/>
            <person name="Quesneville H."/>
            <person name="Raymond J."/>
            <person name="Uhlig C."/>
            <person name="Valentin K.U."/>
            <person name="Worden A.Z."/>
            <person name="Armbrust E.V."/>
            <person name="Bowler C."/>
            <person name="Green B."/>
            <person name="Moulton V."/>
            <person name="Van Oosterhout C."/>
            <person name="Grigoriev I."/>
        </authorList>
    </citation>
    <scope>NUCLEOTIDE SEQUENCE [LARGE SCALE GENOMIC DNA]</scope>
    <source>
        <strain evidence="1 2">CCMP1102</strain>
    </source>
</reference>
<evidence type="ECO:0000313" key="2">
    <source>
        <dbReference type="Proteomes" id="UP000095751"/>
    </source>
</evidence>
<dbReference type="EMBL" id="KV784353">
    <property type="protein sequence ID" value="OEU22073.1"/>
    <property type="molecule type" value="Genomic_DNA"/>
</dbReference>
<dbReference type="Proteomes" id="UP000095751">
    <property type="component" value="Unassembled WGS sequence"/>
</dbReference>
<keyword evidence="2" id="KW-1185">Reference proteome</keyword>
<evidence type="ECO:0000313" key="1">
    <source>
        <dbReference type="EMBL" id="OEU22073.1"/>
    </source>
</evidence>